<protein>
    <submittedName>
        <fullName evidence="2">Uncharacterized protein</fullName>
    </submittedName>
</protein>
<dbReference type="GO" id="GO:0034398">
    <property type="term" value="P:telomere tethering at nuclear periphery"/>
    <property type="evidence" value="ECO:0007669"/>
    <property type="project" value="TreeGrafter"/>
</dbReference>
<dbReference type="GO" id="GO:0003723">
    <property type="term" value="F:RNA binding"/>
    <property type="evidence" value="ECO:0007669"/>
    <property type="project" value="TreeGrafter"/>
</dbReference>
<dbReference type="GO" id="GO:0017056">
    <property type="term" value="F:structural constituent of nuclear pore"/>
    <property type="evidence" value="ECO:0007669"/>
    <property type="project" value="TreeGrafter"/>
</dbReference>
<feature type="compositionally biased region" description="Low complexity" evidence="1">
    <location>
        <begin position="778"/>
        <end position="790"/>
    </location>
</feature>
<dbReference type="SUPFAM" id="SSF63829">
    <property type="entry name" value="Calcium-dependent phosphotriesterase"/>
    <property type="match status" value="1"/>
</dbReference>
<comment type="caution">
    <text evidence="2">The sequence shown here is derived from an EMBL/GenBank/DDBJ whole genome shotgun (WGS) entry which is preliminary data.</text>
</comment>
<feature type="compositionally biased region" description="Basic and acidic residues" evidence="1">
    <location>
        <begin position="572"/>
        <end position="597"/>
    </location>
</feature>
<feature type="non-terminal residue" evidence="2">
    <location>
        <position position="1"/>
    </location>
</feature>
<feature type="compositionally biased region" description="Basic and acidic residues" evidence="1">
    <location>
        <begin position="628"/>
        <end position="650"/>
    </location>
</feature>
<feature type="region of interest" description="Disordered" evidence="1">
    <location>
        <begin position="424"/>
        <end position="462"/>
    </location>
</feature>
<feature type="region of interest" description="Disordered" evidence="1">
    <location>
        <begin position="567"/>
        <end position="670"/>
    </location>
</feature>
<dbReference type="Proteomes" id="UP000591131">
    <property type="component" value="Unassembled WGS sequence"/>
</dbReference>
<feature type="compositionally biased region" description="Acidic residues" evidence="1">
    <location>
        <begin position="598"/>
        <end position="607"/>
    </location>
</feature>
<feature type="compositionally biased region" description="Polar residues" evidence="1">
    <location>
        <begin position="655"/>
        <end position="664"/>
    </location>
</feature>
<organism evidence="2 3">
    <name type="scientific">Perkinsus chesapeaki</name>
    <name type="common">Clam parasite</name>
    <name type="synonym">Perkinsus andrewsi</name>
    <dbReference type="NCBI Taxonomy" id="330153"/>
    <lineage>
        <taxon>Eukaryota</taxon>
        <taxon>Sar</taxon>
        <taxon>Alveolata</taxon>
        <taxon>Perkinsozoa</taxon>
        <taxon>Perkinsea</taxon>
        <taxon>Perkinsida</taxon>
        <taxon>Perkinsidae</taxon>
        <taxon>Perkinsus</taxon>
    </lineage>
</organism>
<feature type="compositionally biased region" description="Gly residues" evidence="1">
    <location>
        <begin position="791"/>
        <end position="805"/>
    </location>
</feature>
<proteinExistence type="predicted"/>
<name>A0A7J6KTJ7_PERCH</name>
<feature type="compositionally biased region" description="Basic and acidic residues" evidence="1">
    <location>
        <begin position="944"/>
        <end position="979"/>
    </location>
</feature>
<feature type="compositionally biased region" description="Acidic residues" evidence="1">
    <location>
        <begin position="864"/>
        <end position="876"/>
    </location>
</feature>
<feature type="compositionally biased region" description="Polar residues" evidence="1">
    <location>
        <begin position="447"/>
        <end position="459"/>
    </location>
</feature>
<feature type="compositionally biased region" description="Basic and acidic residues" evidence="1">
    <location>
        <begin position="820"/>
        <end position="837"/>
    </location>
</feature>
<keyword evidence="3" id="KW-1185">Reference proteome</keyword>
<sequence>MTEPTVIYAEDCEAPAFRHGPGHIGVRAWAAAPRHNQVYGAFSTEQGGIFVVEASSLAEALRPGPSDDDHLDLDSRMTADACLMKGSSVVGLAVDNSEMKLAAMTGDGVLTVFNLPMKSDTKNVKLDLEIGPNFSCMEWINGGLLLVAALDTVMCCKITADGVTVLARESDVNAATSLCLVGDSTVAVADSKGEPERVCLWDTLGNSLTYAEVEDLNDIFTGDDMLANSAPWVVHSVCSLREDGQFAVVLGPPVGAKGVSYSAVAIVEARKDRGLVAKTVIMDPYFVESECSASRPAGWSSFIRSRGLLICGHACSGQVAVIEEPHEGFEDWSCWVGPEGRQLGCAVEGEANLGLGGPPVTVDLSKPMSLPVTAGTSDLVDVYRMVLLPHSDSKTSSVHFVEDRPDVGIPVIGQPQKSSFRLEFAASKDKPSSVPEKAEQTKEAAGSDTSTPAKQSSSPFGVFGGGQSTSGFGAFGSPASSGGGFGAFGAASSSSSSSSGFGAFGTPPSSKGFGAFGSSSDSKGASGGFAAFGNPTSTSSISPFGGFGTASTPSPFGGFGSGVSSGFGVTKVADEPEKRGAAKASGKEKSERKKAVAEEESSGESESDVSSAMDHFASELADALEGVDLDKDKGSKKNSSADRKNNDKALHSKSPFGTMQTSTGFGAFGSTAQSSSTGFGAFGSTAQSSSTGFGAFGNTAQSSSTGFGAFGGSSATSTGPFGGSSKSSGPFGSASTSSGFGAFSGSSKPGPFSQKSSTSGFGAFSSATQAPSPFTTVGSNASSSTSSPFGAFGGSAKGSGAGFGAFGWAPPTSGPFARSGDVKTPVKEEQSDREEGKTPQSGGSIFDAIPKADPLVLSESSSSSEEEEEEDSESEREDTRGHSKAREAIRAKLTARRAAGSVRRKKQEETTTRDDEEEEEEGADGYDGESSACEGEEESSVGVEEEKQRLEEGEEKESSVEGDGKKESSVEGDGKKESS</sequence>
<dbReference type="GO" id="GO:0008139">
    <property type="term" value="F:nuclear localization sequence binding"/>
    <property type="evidence" value="ECO:0007669"/>
    <property type="project" value="TreeGrafter"/>
</dbReference>
<dbReference type="GO" id="GO:0044614">
    <property type="term" value="C:nuclear pore cytoplasmic filaments"/>
    <property type="evidence" value="ECO:0007669"/>
    <property type="project" value="TreeGrafter"/>
</dbReference>
<evidence type="ECO:0000256" key="1">
    <source>
        <dbReference type="SAM" id="MobiDB-lite"/>
    </source>
</evidence>
<reference evidence="2 3" key="1">
    <citation type="submission" date="2020-04" db="EMBL/GenBank/DDBJ databases">
        <title>Perkinsus chesapeaki whole genome sequence.</title>
        <authorList>
            <person name="Bogema D.R."/>
        </authorList>
    </citation>
    <scope>NUCLEOTIDE SEQUENCE [LARGE SCALE GENOMIC DNA]</scope>
    <source>
        <strain evidence="2">ATCC PRA-425</strain>
    </source>
</reference>
<feature type="compositionally biased region" description="Low complexity" evidence="1">
    <location>
        <begin position="717"/>
        <end position="768"/>
    </location>
</feature>
<gene>
    <name evidence="2" type="ORF">FOL47_001613</name>
</gene>
<evidence type="ECO:0000313" key="2">
    <source>
        <dbReference type="EMBL" id="KAF4649881.1"/>
    </source>
</evidence>
<feature type="compositionally biased region" description="Acidic residues" evidence="1">
    <location>
        <begin position="914"/>
        <end position="927"/>
    </location>
</feature>
<dbReference type="PANTHER" id="PTHR23198">
    <property type="entry name" value="NUCLEOPORIN"/>
    <property type="match status" value="1"/>
</dbReference>
<dbReference type="PANTHER" id="PTHR23198:SF6">
    <property type="entry name" value="NUCLEAR PORE COMPLEX PROTEIN NUP98-NUP96"/>
    <property type="match status" value="1"/>
</dbReference>
<feature type="compositionally biased region" description="Basic and acidic residues" evidence="1">
    <location>
        <begin position="877"/>
        <end position="890"/>
    </location>
</feature>
<feature type="region of interest" description="Disordered" evidence="1">
    <location>
        <begin position="717"/>
        <end position="979"/>
    </location>
</feature>
<dbReference type="GO" id="GO:0006405">
    <property type="term" value="P:RNA export from nucleus"/>
    <property type="evidence" value="ECO:0007669"/>
    <property type="project" value="TreeGrafter"/>
</dbReference>
<dbReference type="GO" id="GO:0000973">
    <property type="term" value="P:post-transcriptional tethering of RNA polymerase II gene DNA at nuclear periphery"/>
    <property type="evidence" value="ECO:0007669"/>
    <property type="project" value="TreeGrafter"/>
</dbReference>
<accession>A0A7J6KTJ7</accession>
<dbReference type="AlphaFoldDB" id="A0A7J6KTJ7"/>
<dbReference type="OrthoDB" id="446008at2759"/>
<dbReference type="EMBL" id="JAAPAO010001399">
    <property type="protein sequence ID" value="KAF4649881.1"/>
    <property type="molecule type" value="Genomic_DNA"/>
</dbReference>
<evidence type="ECO:0000313" key="3">
    <source>
        <dbReference type="Proteomes" id="UP000591131"/>
    </source>
</evidence>
<feature type="compositionally biased region" description="Basic and acidic residues" evidence="1">
    <location>
        <begin position="426"/>
        <end position="442"/>
    </location>
</feature>
<dbReference type="InterPro" id="IPR037665">
    <property type="entry name" value="Nucleoporin_S59-like"/>
</dbReference>
<dbReference type="GO" id="GO:0006606">
    <property type="term" value="P:protein import into nucleus"/>
    <property type="evidence" value="ECO:0007669"/>
    <property type="project" value="TreeGrafter"/>
</dbReference>